<evidence type="ECO:0000313" key="1">
    <source>
        <dbReference type="EMBL" id="CAH2044673.1"/>
    </source>
</evidence>
<organism evidence="1 2">
    <name type="scientific">Iphiclides podalirius</name>
    <name type="common">scarce swallowtail</name>
    <dbReference type="NCBI Taxonomy" id="110791"/>
    <lineage>
        <taxon>Eukaryota</taxon>
        <taxon>Metazoa</taxon>
        <taxon>Ecdysozoa</taxon>
        <taxon>Arthropoda</taxon>
        <taxon>Hexapoda</taxon>
        <taxon>Insecta</taxon>
        <taxon>Pterygota</taxon>
        <taxon>Neoptera</taxon>
        <taxon>Endopterygota</taxon>
        <taxon>Lepidoptera</taxon>
        <taxon>Glossata</taxon>
        <taxon>Ditrysia</taxon>
        <taxon>Papilionoidea</taxon>
        <taxon>Papilionidae</taxon>
        <taxon>Papilioninae</taxon>
        <taxon>Iphiclides</taxon>
    </lineage>
</organism>
<sequence>MFEISHNFEQGRASDYWHMSRHISCGHPEECPTQKRNSGPLRINRPVRPGTLICVREALGRVKALALDEWRCHARRGFIFKSAIETRPSSMPLTIRLPAKKKHGRPSFGLRSFGADTHLAPAERSRRRVALISRRDCAREICVEIFDAGD</sequence>
<dbReference type="Proteomes" id="UP000837857">
    <property type="component" value="Chromosome 16"/>
</dbReference>
<protein>
    <submittedName>
        <fullName evidence="1">Uncharacterized protein</fullName>
    </submittedName>
</protein>
<dbReference type="EMBL" id="OW152828">
    <property type="protein sequence ID" value="CAH2044673.1"/>
    <property type="molecule type" value="Genomic_DNA"/>
</dbReference>
<keyword evidence="2" id="KW-1185">Reference proteome</keyword>
<gene>
    <name evidence="1" type="ORF">IPOD504_LOCUS4731</name>
</gene>
<name>A0ABN8I3Q4_9NEOP</name>
<proteinExistence type="predicted"/>
<evidence type="ECO:0000313" key="2">
    <source>
        <dbReference type="Proteomes" id="UP000837857"/>
    </source>
</evidence>
<accession>A0ABN8I3Q4</accession>
<reference evidence="1" key="1">
    <citation type="submission" date="2022-03" db="EMBL/GenBank/DDBJ databases">
        <authorList>
            <person name="Martin H S."/>
        </authorList>
    </citation>
    <scope>NUCLEOTIDE SEQUENCE</scope>
</reference>
<feature type="non-terminal residue" evidence="1">
    <location>
        <position position="150"/>
    </location>
</feature>